<evidence type="ECO:0000256" key="2">
    <source>
        <dbReference type="ARBA" id="ARBA00022630"/>
    </source>
</evidence>
<dbReference type="PANTHER" id="PTHR43400:SF10">
    <property type="entry name" value="3-OXOSTEROID 1-DEHYDROGENASE"/>
    <property type="match status" value="1"/>
</dbReference>
<dbReference type="GO" id="GO:0016491">
    <property type="term" value="F:oxidoreductase activity"/>
    <property type="evidence" value="ECO:0007669"/>
    <property type="project" value="UniProtKB-KW"/>
</dbReference>
<dbReference type="Pfam" id="PF00890">
    <property type="entry name" value="FAD_binding_2"/>
    <property type="match status" value="1"/>
</dbReference>
<proteinExistence type="predicted"/>
<evidence type="ECO:0000313" key="7">
    <source>
        <dbReference type="Proteomes" id="UP000321807"/>
    </source>
</evidence>
<dbReference type="Proteomes" id="UP000321807">
    <property type="component" value="Chromosome"/>
</dbReference>
<dbReference type="EMBL" id="CP042807">
    <property type="protein sequence ID" value="QEE23386.1"/>
    <property type="molecule type" value="Genomic_DNA"/>
</dbReference>
<evidence type="ECO:0000256" key="3">
    <source>
        <dbReference type="ARBA" id="ARBA00022827"/>
    </source>
</evidence>
<name>A0A5B9DZJ7_9GAMM</name>
<dbReference type="SUPFAM" id="SSF56425">
    <property type="entry name" value="Succinate dehydrogenase/fumarate reductase flavoprotein, catalytic domain"/>
    <property type="match status" value="1"/>
</dbReference>
<dbReference type="GO" id="GO:0008202">
    <property type="term" value="P:steroid metabolic process"/>
    <property type="evidence" value="ECO:0007669"/>
    <property type="project" value="UniProtKB-ARBA"/>
</dbReference>
<sequence length="491" mass="51982">MDATHTPARACRIEDVPRWDIETDVAIVGFGAAGSCAAIEARGAGAHVHVFELASAGGGSAALSGGEVYVGGSGGTEVQRAVGFEDDTEDLYNYLVMSGGPAADAERVRVYAENAAAHFDWLREQGVPFKGSYLPGKWIEPTTDDTLIWSGNEKAWPFDTVAKPAPRGHAAQFSGWGGGKVLMERLCARAEALGAQVHCNARALCLVVDRVGGVQGLVVRMDGEPTYVRACGGVILCAGGFIANREMVARFAPGALACEAQVTAGNDMGVGIRMGMSVGAATLNMQEFFSTLPFFPPASLVKGIFVNERGQRFINEDVYHGRVAHYVARQPNRRSWLLVDNAIFGRPMLQPDIPVAAVGESWEEVERELGLTTGSLQYTVVEFNRHAAEGHDPSFHKAREWLRPLDEPPFAALGYCAGDYIGHAFTLGGLSTNPGGEVLDGDGNAIAGLYAAGRTACGLPRWGEGYASGLSLGDSTFFGRQAGRRAAVSAA</sequence>
<dbReference type="RefSeq" id="WP_147626143.1">
    <property type="nucleotide sequence ID" value="NZ_CP042807.1"/>
</dbReference>
<evidence type="ECO:0000256" key="1">
    <source>
        <dbReference type="ARBA" id="ARBA00001974"/>
    </source>
</evidence>
<keyword evidence="3" id="KW-0274">FAD</keyword>
<dbReference type="AlphaFoldDB" id="A0A5B9DZJ7"/>
<comment type="cofactor">
    <cofactor evidence="1">
        <name>FAD</name>
        <dbReference type="ChEBI" id="CHEBI:57692"/>
    </cofactor>
</comment>
<dbReference type="InterPro" id="IPR036188">
    <property type="entry name" value="FAD/NAD-bd_sf"/>
</dbReference>
<organism evidence="6 7">
    <name type="scientific">Rhodanobacter glycinis</name>
    <dbReference type="NCBI Taxonomy" id="582702"/>
    <lineage>
        <taxon>Bacteria</taxon>
        <taxon>Pseudomonadati</taxon>
        <taxon>Pseudomonadota</taxon>
        <taxon>Gammaproteobacteria</taxon>
        <taxon>Lysobacterales</taxon>
        <taxon>Rhodanobacteraceae</taxon>
        <taxon>Rhodanobacter</taxon>
    </lineage>
</organism>
<reference evidence="6 7" key="1">
    <citation type="submission" date="2019-08" db="EMBL/GenBank/DDBJ databases">
        <title>Complete genome sequence of Rhodanobacter glycinis strain T01E-68 isolated from tomato root.</title>
        <authorList>
            <person name="Weon H.-Y."/>
            <person name="Lee S.A."/>
        </authorList>
    </citation>
    <scope>NUCLEOTIDE SEQUENCE [LARGE SCALE GENOMIC DNA]</scope>
    <source>
        <strain evidence="6 7">T01E-68</strain>
    </source>
</reference>
<gene>
    <name evidence="6" type="ORF">CS053_01900</name>
</gene>
<dbReference type="InterPro" id="IPR050315">
    <property type="entry name" value="FAD-oxidoreductase_2"/>
</dbReference>
<feature type="domain" description="FAD-dependent oxidoreductase 2 FAD-binding" evidence="5">
    <location>
        <begin position="24"/>
        <end position="458"/>
    </location>
</feature>
<dbReference type="PANTHER" id="PTHR43400">
    <property type="entry name" value="FUMARATE REDUCTASE"/>
    <property type="match status" value="1"/>
</dbReference>
<dbReference type="SUPFAM" id="SSF51905">
    <property type="entry name" value="FAD/NAD(P)-binding domain"/>
    <property type="match status" value="1"/>
</dbReference>
<protein>
    <submittedName>
        <fullName evidence="6">FAD-dependent oxidoreductase</fullName>
    </submittedName>
</protein>
<dbReference type="InterPro" id="IPR003953">
    <property type="entry name" value="FAD-dep_OxRdtase_2_FAD-bd"/>
</dbReference>
<accession>A0A5B9DZJ7</accession>
<dbReference type="NCBIfam" id="NF005510">
    <property type="entry name" value="PRK07121.1-3"/>
    <property type="match status" value="1"/>
</dbReference>
<evidence type="ECO:0000259" key="5">
    <source>
        <dbReference type="Pfam" id="PF00890"/>
    </source>
</evidence>
<keyword evidence="4" id="KW-0560">Oxidoreductase</keyword>
<evidence type="ECO:0000313" key="6">
    <source>
        <dbReference type="EMBL" id="QEE23386.1"/>
    </source>
</evidence>
<dbReference type="KEGG" id="rgl:CS053_01900"/>
<evidence type="ECO:0000256" key="4">
    <source>
        <dbReference type="ARBA" id="ARBA00023002"/>
    </source>
</evidence>
<dbReference type="Gene3D" id="3.90.700.10">
    <property type="entry name" value="Succinate dehydrogenase/fumarate reductase flavoprotein, catalytic domain"/>
    <property type="match status" value="1"/>
</dbReference>
<dbReference type="Gene3D" id="3.50.50.60">
    <property type="entry name" value="FAD/NAD(P)-binding domain"/>
    <property type="match status" value="1"/>
</dbReference>
<dbReference type="InterPro" id="IPR027477">
    <property type="entry name" value="Succ_DH/fumarate_Rdtase_cat_sf"/>
</dbReference>
<keyword evidence="2" id="KW-0285">Flavoprotein</keyword>